<dbReference type="Pfam" id="PF13673">
    <property type="entry name" value="Acetyltransf_10"/>
    <property type="match status" value="1"/>
</dbReference>
<dbReference type="PANTHER" id="PTHR10908">
    <property type="entry name" value="SEROTONIN N-ACETYLTRANSFERASE"/>
    <property type="match status" value="1"/>
</dbReference>
<dbReference type="SUPFAM" id="SSF55729">
    <property type="entry name" value="Acyl-CoA N-acyltransferases (Nat)"/>
    <property type="match status" value="1"/>
</dbReference>
<evidence type="ECO:0000259" key="6">
    <source>
        <dbReference type="PROSITE" id="PS51186"/>
    </source>
</evidence>
<evidence type="ECO:0000256" key="3">
    <source>
        <dbReference type="ARBA" id="ARBA00022679"/>
    </source>
</evidence>
<keyword evidence="3" id="KW-0808">Transferase</keyword>
<dbReference type="Gene3D" id="2.170.150.10">
    <property type="entry name" value="Metal Binding Protein, Guanine Nucleotide Exchange Factor, Chain A"/>
    <property type="match status" value="1"/>
</dbReference>
<dbReference type="Pfam" id="PF04421">
    <property type="entry name" value="Mss4"/>
    <property type="match status" value="1"/>
</dbReference>
<dbReference type="Proteomes" id="UP000541558">
    <property type="component" value="Unassembled WGS sequence"/>
</dbReference>
<dbReference type="GO" id="GO:0015031">
    <property type="term" value="P:protein transport"/>
    <property type="evidence" value="ECO:0007669"/>
    <property type="project" value="UniProtKB-KW"/>
</dbReference>
<dbReference type="AlphaFoldDB" id="A0A8H5CIL8"/>
<dbReference type="GO" id="GO:0007264">
    <property type="term" value="P:small GTPase-mediated signal transduction"/>
    <property type="evidence" value="ECO:0007669"/>
    <property type="project" value="InterPro"/>
</dbReference>
<evidence type="ECO:0000256" key="1">
    <source>
        <dbReference type="ARBA" id="ARBA00022448"/>
    </source>
</evidence>
<evidence type="ECO:0000313" key="8">
    <source>
        <dbReference type="Proteomes" id="UP000541558"/>
    </source>
</evidence>
<dbReference type="EMBL" id="JAACJK010000001">
    <property type="protein sequence ID" value="KAF5342450.1"/>
    <property type="molecule type" value="Genomic_DNA"/>
</dbReference>
<keyword evidence="8" id="KW-1185">Reference proteome</keyword>
<evidence type="ECO:0000313" key="7">
    <source>
        <dbReference type="EMBL" id="KAF5342450.1"/>
    </source>
</evidence>
<evidence type="ECO:0000256" key="2">
    <source>
        <dbReference type="ARBA" id="ARBA00022658"/>
    </source>
</evidence>
<dbReference type="GO" id="GO:0005737">
    <property type="term" value="C:cytoplasm"/>
    <property type="evidence" value="ECO:0007669"/>
    <property type="project" value="TreeGrafter"/>
</dbReference>
<dbReference type="GO" id="GO:0004059">
    <property type="term" value="F:aralkylamine N-acetyltransferase activity"/>
    <property type="evidence" value="ECO:0007669"/>
    <property type="project" value="TreeGrafter"/>
</dbReference>
<name>A0A8H5CIL8_9AGAR</name>
<gene>
    <name evidence="7" type="ORF">D9611_001637</name>
</gene>
<dbReference type="InterPro" id="IPR011323">
    <property type="entry name" value="Mss4/transl-control_tumour"/>
</dbReference>
<organism evidence="7 8">
    <name type="scientific">Ephemerocybe angulata</name>
    <dbReference type="NCBI Taxonomy" id="980116"/>
    <lineage>
        <taxon>Eukaryota</taxon>
        <taxon>Fungi</taxon>
        <taxon>Dikarya</taxon>
        <taxon>Basidiomycota</taxon>
        <taxon>Agaricomycotina</taxon>
        <taxon>Agaricomycetes</taxon>
        <taxon>Agaricomycetidae</taxon>
        <taxon>Agaricales</taxon>
        <taxon>Agaricineae</taxon>
        <taxon>Psathyrellaceae</taxon>
        <taxon>Ephemerocybe</taxon>
    </lineage>
</organism>
<evidence type="ECO:0000256" key="5">
    <source>
        <dbReference type="ARBA" id="ARBA00023315"/>
    </source>
</evidence>
<reference evidence="7 8" key="1">
    <citation type="journal article" date="2020" name="ISME J.">
        <title>Uncovering the hidden diversity of litter-decomposition mechanisms in mushroom-forming fungi.</title>
        <authorList>
            <person name="Floudas D."/>
            <person name="Bentzer J."/>
            <person name="Ahren D."/>
            <person name="Johansson T."/>
            <person name="Persson P."/>
            <person name="Tunlid A."/>
        </authorList>
    </citation>
    <scope>NUCLEOTIDE SEQUENCE [LARGE SCALE GENOMIC DNA]</scope>
    <source>
        <strain evidence="7 8">CBS 175.51</strain>
    </source>
</reference>
<dbReference type="InterPro" id="IPR007515">
    <property type="entry name" value="Mss4"/>
</dbReference>
<protein>
    <recommendedName>
        <fullName evidence="6">N-acetyltransferase domain-containing protein</fullName>
    </recommendedName>
</protein>
<dbReference type="PROSITE" id="PS51796">
    <property type="entry name" value="MSS4"/>
    <property type="match status" value="1"/>
</dbReference>
<keyword evidence="5" id="KW-0012">Acyltransferase</keyword>
<dbReference type="CDD" id="cd04301">
    <property type="entry name" value="NAT_SF"/>
    <property type="match status" value="1"/>
</dbReference>
<dbReference type="Gene3D" id="3.40.630.30">
    <property type="match status" value="1"/>
</dbReference>
<accession>A0A8H5CIL8</accession>
<keyword evidence="1" id="KW-0813">Transport</keyword>
<dbReference type="SUPFAM" id="SSF51316">
    <property type="entry name" value="Mss4-like"/>
    <property type="match status" value="1"/>
</dbReference>
<evidence type="ECO:0000256" key="4">
    <source>
        <dbReference type="ARBA" id="ARBA00022927"/>
    </source>
</evidence>
<dbReference type="InterPro" id="IPR016181">
    <property type="entry name" value="Acyl_CoA_acyltransferase"/>
</dbReference>
<sequence length="338" mass="37802">MTSPIELIFDYLKAEELPTAVEIETEGYPADEAGSLESFTFRHLNAPTLFLGAYRSTSDSPRKLVGYVCSTLSSEKTLTHESMSNHVPESDSVCIHSVCVAKEYRRKGIALRLLKEYLARLSKAEGQPYKRVLLIAHEELRSFYEQAGFTWIGKSSVAHGSRPWFEMRHDLEMAPEAQMQIPADVLQSLLRPSNEKHSPTLVSDYHHGLEDLILKDESTGSSLNKYDLLCPRGCQSVILKAGSAQWAERTSVSMEPEDLKHALLPTLPPPPETAQWWLVHGSPMTFENIGFSRPSGMLSTGKRLKLLICAECDLGPLGWCEEGGSEYWLATSRVGYRK</sequence>
<dbReference type="PANTHER" id="PTHR10908:SF0">
    <property type="entry name" value="SEROTONIN N-ACETYLTRANSFERASE"/>
    <property type="match status" value="1"/>
</dbReference>
<proteinExistence type="predicted"/>
<dbReference type="OrthoDB" id="30840at2759"/>
<dbReference type="InterPro" id="IPR000182">
    <property type="entry name" value="GNAT_dom"/>
</dbReference>
<comment type="caution">
    <text evidence="7">The sequence shown here is derived from an EMBL/GenBank/DDBJ whole genome shotgun (WGS) entry which is preliminary data.</text>
</comment>
<dbReference type="PROSITE" id="PS51186">
    <property type="entry name" value="GNAT"/>
    <property type="match status" value="1"/>
</dbReference>
<keyword evidence="2" id="KW-0344">Guanine-nucleotide releasing factor</keyword>
<dbReference type="InterPro" id="IPR011057">
    <property type="entry name" value="Mss4-like_sf"/>
</dbReference>
<feature type="domain" description="N-acetyltransferase" evidence="6">
    <location>
        <begin position="7"/>
        <end position="172"/>
    </location>
</feature>
<dbReference type="GO" id="GO:0005085">
    <property type="term" value="F:guanyl-nucleotide exchange factor activity"/>
    <property type="evidence" value="ECO:0007669"/>
    <property type="project" value="UniProtKB-KW"/>
</dbReference>
<dbReference type="InterPro" id="IPR051635">
    <property type="entry name" value="SNAT-like"/>
</dbReference>
<keyword evidence="4" id="KW-0653">Protein transport</keyword>